<evidence type="ECO:0000313" key="2">
    <source>
        <dbReference type="EMBL" id="EJW90677.1"/>
    </source>
</evidence>
<dbReference type="AlphaFoldDB" id="J9FM53"/>
<name>J9FM53_9ZZZZ</name>
<proteinExistence type="predicted"/>
<gene>
    <name evidence="2" type="ORF">EVA_21216</name>
</gene>
<dbReference type="EMBL" id="AMCI01008681">
    <property type="protein sequence ID" value="EJW90677.1"/>
    <property type="molecule type" value="Genomic_DNA"/>
</dbReference>
<comment type="caution">
    <text evidence="2">The sequence shown here is derived from an EMBL/GenBank/DDBJ whole genome shotgun (WGS) entry which is preliminary data.</text>
</comment>
<accession>J9FM53</accession>
<protein>
    <submittedName>
        <fullName evidence="2">Protein containing Bacterial regulatory protein, LysR domain protein</fullName>
    </submittedName>
</protein>
<feature type="domain" description="HTH lysR-type" evidence="1">
    <location>
        <begin position="9"/>
        <end position="66"/>
    </location>
</feature>
<dbReference type="PROSITE" id="PS50931">
    <property type="entry name" value="HTH_LYSR"/>
    <property type="match status" value="1"/>
</dbReference>
<dbReference type="Pfam" id="PF00126">
    <property type="entry name" value="HTH_1"/>
    <property type="match status" value="1"/>
</dbReference>
<dbReference type="InterPro" id="IPR036388">
    <property type="entry name" value="WH-like_DNA-bd_sf"/>
</dbReference>
<dbReference type="Gene3D" id="1.10.10.10">
    <property type="entry name" value="Winged helix-like DNA-binding domain superfamily/Winged helix DNA-binding domain"/>
    <property type="match status" value="1"/>
</dbReference>
<dbReference type="SUPFAM" id="SSF46785">
    <property type="entry name" value="Winged helix' DNA-binding domain"/>
    <property type="match status" value="1"/>
</dbReference>
<dbReference type="InterPro" id="IPR000847">
    <property type="entry name" value="LysR_HTH_N"/>
</dbReference>
<organism evidence="2">
    <name type="scientific">gut metagenome</name>
    <dbReference type="NCBI Taxonomy" id="749906"/>
    <lineage>
        <taxon>unclassified sequences</taxon>
        <taxon>metagenomes</taxon>
        <taxon>organismal metagenomes</taxon>
    </lineage>
</organism>
<dbReference type="InterPro" id="IPR036390">
    <property type="entry name" value="WH_DNA-bd_sf"/>
</dbReference>
<evidence type="ECO:0000259" key="1">
    <source>
        <dbReference type="PROSITE" id="PS50931"/>
    </source>
</evidence>
<dbReference type="GO" id="GO:0003700">
    <property type="term" value="F:DNA-binding transcription factor activity"/>
    <property type="evidence" value="ECO:0007669"/>
    <property type="project" value="InterPro"/>
</dbReference>
<reference evidence="2" key="1">
    <citation type="journal article" date="2012" name="PLoS ONE">
        <title>Gene sets for utilization of primary and secondary nutrition supplies in the distal gut of endangered iberian lynx.</title>
        <authorList>
            <person name="Alcaide M."/>
            <person name="Messina E."/>
            <person name="Richter M."/>
            <person name="Bargiela R."/>
            <person name="Peplies J."/>
            <person name="Huws S.A."/>
            <person name="Newbold C.J."/>
            <person name="Golyshin P.N."/>
            <person name="Simon M.A."/>
            <person name="Lopez G."/>
            <person name="Yakimov M.M."/>
            <person name="Ferrer M."/>
        </authorList>
    </citation>
    <scope>NUCLEOTIDE SEQUENCE</scope>
</reference>
<sequence>MQTFNLDQLDLRTLRLILILSETHSLAKTSGSMHLSVSQASRLLAEARRIFGAELFTRHGAIMVPTPELAELLPRVRAVF</sequence>
<feature type="non-terminal residue" evidence="2">
    <location>
        <position position="80"/>
    </location>
</feature>